<dbReference type="AlphaFoldDB" id="A0A7S2BP56"/>
<dbReference type="Gene3D" id="3.40.30.10">
    <property type="entry name" value="Glutaredoxin"/>
    <property type="match status" value="1"/>
</dbReference>
<dbReference type="CDD" id="cd02989">
    <property type="entry name" value="Phd_like_TxnDC9"/>
    <property type="match status" value="1"/>
</dbReference>
<feature type="compositionally biased region" description="Acidic residues" evidence="1">
    <location>
        <begin position="75"/>
        <end position="85"/>
    </location>
</feature>
<proteinExistence type="predicted"/>
<dbReference type="EMBL" id="HBGQ01024385">
    <property type="protein sequence ID" value="CAD9401509.1"/>
    <property type="molecule type" value="Transcribed_RNA"/>
</dbReference>
<evidence type="ECO:0000256" key="1">
    <source>
        <dbReference type="SAM" id="MobiDB-lite"/>
    </source>
</evidence>
<dbReference type="PANTHER" id="PTHR21148">
    <property type="entry name" value="THIOREDOXIN DOMAIN-CONTAINING PROTEIN 9"/>
    <property type="match status" value="1"/>
</dbReference>
<evidence type="ECO:0000313" key="3">
    <source>
        <dbReference type="EMBL" id="CAD9401509.1"/>
    </source>
</evidence>
<organism evidence="3">
    <name type="scientific">Alexandrium andersonii</name>
    <dbReference type="NCBI Taxonomy" id="327968"/>
    <lineage>
        <taxon>Eukaryota</taxon>
        <taxon>Sar</taxon>
        <taxon>Alveolata</taxon>
        <taxon>Dinophyceae</taxon>
        <taxon>Gonyaulacales</taxon>
        <taxon>Pyrocystaceae</taxon>
        <taxon>Alexandrium</taxon>
    </lineage>
</organism>
<gene>
    <name evidence="3" type="ORF">AAND1436_LOCUS12041</name>
</gene>
<feature type="compositionally biased region" description="Basic and acidic residues" evidence="1">
    <location>
        <begin position="10"/>
        <end position="24"/>
    </location>
</feature>
<dbReference type="InterPro" id="IPR036249">
    <property type="entry name" value="Thioredoxin-like_sf"/>
</dbReference>
<dbReference type="SUPFAM" id="SSF52833">
    <property type="entry name" value="Thioredoxin-like"/>
    <property type="match status" value="1"/>
</dbReference>
<protein>
    <recommendedName>
        <fullName evidence="2">Thioredoxin domain-containing protein</fullName>
    </recommendedName>
</protein>
<name>A0A7S2BP56_9DINO</name>
<reference evidence="3" key="1">
    <citation type="submission" date="2021-01" db="EMBL/GenBank/DDBJ databases">
        <authorList>
            <person name="Corre E."/>
            <person name="Pelletier E."/>
            <person name="Niang G."/>
            <person name="Scheremetjew M."/>
            <person name="Finn R."/>
            <person name="Kale V."/>
            <person name="Holt S."/>
            <person name="Cochrane G."/>
            <person name="Meng A."/>
            <person name="Brown T."/>
            <person name="Cohen L."/>
        </authorList>
    </citation>
    <scope>NUCLEOTIDE SEQUENCE</scope>
    <source>
        <strain evidence="3">CCMP2222</strain>
    </source>
</reference>
<sequence length="247" mass="27819">MAVDWVNDTGYKRSTYDMESERRPYKPQKASANSTGFTSQIAGLMTDGIMEKAMADKMASMEQGPAFTAPSKDEEAAEAAAEADEDRAAGGDAEDDLEALRARRRQQMKDAQLKQQKYKQLGHGDYEEITEDDFLKTVTSSERCVVHFYHRHFERCKIVDMHLGKCAKKFFGTRFVKLDSEKAPFFVEKLKVRTLPCVVFFVDGVAKGRQVGFDGLGGDEFKTLQLAGKMRECGGIEEDFDPEDEDF</sequence>
<feature type="domain" description="Thioredoxin" evidence="2">
    <location>
        <begin position="128"/>
        <end position="212"/>
    </location>
</feature>
<dbReference type="Pfam" id="PF00085">
    <property type="entry name" value="Thioredoxin"/>
    <property type="match status" value="1"/>
</dbReference>
<evidence type="ECO:0000259" key="2">
    <source>
        <dbReference type="Pfam" id="PF00085"/>
    </source>
</evidence>
<accession>A0A7S2BP56</accession>
<dbReference type="InterPro" id="IPR013766">
    <property type="entry name" value="Thioredoxin_domain"/>
</dbReference>
<feature type="region of interest" description="Disordered" evidence="1">
    <location>
        <begin position="1"/>
        <end position="37"/>
    </location>
</feature>
<feature type="region of interest" description="Disordered" evidence="1">
    <location>
        <begin position="59"/>
        <end position="93"/>
    </location>
</feature>